<evidence type="ECO:0000256" key="4">
    <source>
        <dbReference type="ARBA" id="ARBA00022840"/>
    </source>
</evidence>
<evidence type="ECO:0000313" key="7">
    <source>
        <dbReference type="EMBL" id="WPB83838.1"/>
    </source>
</evidence>
<dbReference type="PROSITE" id="PS50893">
    <property type="entry name" value="ABC_TRANSPORTER_2"/>
    <property type="match status" value="1"/>
</dbReference>
<dbReference type="PROSITE" id="PS00211">
    <property type="entry name" value="ABC_TRANSPORTER_1"/>
    <property type="match status" value="1"/>
</dbReference>
<dbReference type="PANTHER" id="PTHR43820:SF4">
    <property type="entry name" value="HIGH-AFFINITY BRANCHED-CHAIN AMINO ACID TRANSPORT ATP-BINDING PROTEIN LIVF"/>
    <property type="match status" value="1"/>
</dbReference>
<dbReference type="InterPro" id="IPR003593">
    <property type="entry name" value="AAA+_ATPase"/>
</dbReference>
<accession>A0ABZ0PDQ5</accession>
<proteinExistence type="inferred from homology"/>
<dbReference type="Proteomes" id="UP001305521">
    <property type="component" value="Chromosome"/>
</dbReference>
<name>A0ABZ0PDQ5_9PROT</name>
<dbReference type="RefSeq" id="WP_318647795.1">
    <property type="nucleotide sequence ID" value="NZ_CP137852.1"/>
</dbReference>
<dbReference type="Pfam" id="PF00005">
    <property type="entry name" value="ABC_tran"/>
    <property type="match status" value="1"/>
</dbReference>
<dbReference type="InterPro" id="IPR052156">
    <property type="entry name" value="BCAA_Transport_ATP-bd_LivF"/>
</dbReference>
<evidence type="ECO:0000256" key="1">
    <source>
        <dbReference type="ARBA" id="ARBA00005417"/>
    </source>
</evidence>
<dbReference type="PANTHER" id="PTHR43820">
    <property type="entry name" value="HIGH-AFFINITY BRANCHED-CHAIN AMINO ACID TRANSPORT ATP-BINDING PROTEIN LIVF"/>
    <property type="match status" value="1"/>
</dbReference>
<gene>
    <name evidence="7" type="ORF">R9Z33_17190</name>
</gene>
<reference evidence="7 8" key="1">
    <citation type="submission" date="2023-11" db="EMBL/GenBank/DDBJ databases">
        <title>Arctic aerobic anoxygenic photoheterotroph Sediminicoccus rosea KRV36 adapts its photosynthesis to long days of polar summer.</title>
        <authorList>
            <person name="Tomasch J."/>
            <person name="Kopejtka K."/>
            <person name="Bily T."/>
            <person name="Gardiner A.T."/>
            <person name="Gardian Z."/>
            <person name="Shivaramu S."/>
            <person name="Koblizek M."/>
            <person name="Engelhardt F."/>
            <person name="Kaftan D."/>
        </authorList>
    </citation>
    <scope>NUCLEOTIDE SEQUENCE [LARGE SCALE GENOMIC DNA]</scope>
    <source>
        <strain evidence="7 8">R-30</strain>
    </source>
</reference>
<sequence>MLEANGLSAAYGPVKALAEVSLRVDEGDVMAVLGANGAGKTTLLRTLLGLLPAQAGHIRFLGEDITRLKPAERVRRGLVMVPEGRRVLTSLTVEENLLMGAYPRRDTPSVAELDAIYGRFSNLAQRRHMKAAVLSGGEQQMLAIGRAMMARPKLMMLDEPSLGLSPRLTAEVFALIASLNAEGIAILLVEQNAMLALEASRHALVLELGRTAFDGPSPALLRDDRVRRAYLGGSAPEDAPHHTPPEGVSP</sequence>
<dbReference type="CDD" id="cd03224">
    <property type="entry name" value="ABC_TM1139_LivF_branched"/>
    <property type="match status" value="1"/>
</dbReference>
<keyword evidence="2" id="KW-0813">Transport</keyword>
<evidence type="ECO:0000256" key="2">
    <source>
        <dbReference type="ARBA" id="ARBA00022448"/>
    </source>
</evidence>
<dbReference type="InterPro" id="IPR027417">
    <property type="entry name" value="P-loop_NTPase"/>
</dbReference>
<organism evidence="7 8">
    <name type="scientific">Sediminicoccus rosea</name>
    <dbReference type="NCBI Taxonomy" id="1225128"/>
    <lineage>
        <taxon>Bacteria</taxon>
        <taxon>Pseudomonadati</taxon>
        <taxon>Pseudomonadota</taxon>
        <taxon>Alphaproteobacteria</taxon>
        <taxon>Acetobacterales</taxon>
        <taxon>Roseomonadaceae</taxon>
        <taxon>Sediminicoccus</taxon>
    </lineage>
</organism>
<dbReference type="EMBL" id="CP137852">
    <property type="protein sequence ID" value="WPB83838.1"/>
    <property type="molecule type" value="Genomic_DNA"/>
</dbReference>
<keyword evidence="3" id="KW-0547">Nucleotide-binding</keyword>
<dbReference type="SUPFAM" id="SSF52540">
    <property type="entry name" value="P-loop containing nucleoside triphosphate hydrolases"/>
    <property type="match status" value="1"/>
</dbReference>
<keyword evidence="8" id="KW-1185">Reference proteome</keyword>
<protein>
    <submittedName>
        <fullName evidence="7">ABC transporter ATP-binding protein</fullName>
    </submittedName>
</protein>
<evidence type="ECO:0000259" key="6">
    <source>
        <dbReference type="PROSITE" id="PS50893"/>
    </source>
</evidence>
<evidence type="ECO:0000256" key="5">
    <source>
        <dbReference type="ARBA" id="ARBA00022970"/>
    </source>
</evidence>
<dbReference type="InterPro" id="IPR017871">
    <property type="entry name" value="ABC_transporter-like_CS"/>
</dbReference>
<dbReference type="SMART" id="SM00382">
    <property type="entry name" value="AAA"/>
    <property type="match status" value="1"/>
</dbReference>
<feature type="domain" description="ABC transporter" evidence="6">
    <location>
        <begin position="2"/>
        <end position="233"/>
    </location>
</feature>
<evidence type="ECO:0000313" key="8">
    <source>
        <dbReference type="Proteomes" id="UP001305521"/>
    </source>
</evidence>
<dbReference type="InterPro" id="IPR003439">
    <property type="entry name" value="ABC_transporter-like_ATP-bd"/>
</dbReference>
<keyword evidence="4 7" id="KW-0067">ATP-binding</keyword>
<evidence type="ECO:0000256" key="3">
    <source>
        <dbReference type="ARBA" id="ARBA00022741"/>
    </source>
</evidence>
<comment type="similarity">
    <text evidence="1">Belongs to the ABC transporter superfamily.</text>
</comment>
<dbReference type="Gene3D" id="3.40.50.300">
    <property type="entry name" value="P-loop containing nucleotide triphosphate hydrolases"/>
    <property type="match status" value="1"/>
</dbReference>
<dbReference type="GO" id="GO:0005524">
    <property type="term" value="F:ATP binding"/>
    <property type="evidence" value="ECO:0007669"/>
    <property type="project" value="UniProtKB-KW"/>
</dbReference>
<keyword evidence="5" id="KW-0029">Amino-acid transport</keyword>